<dbReference type="AlphaFoldDB" id="J8Q2F7"/>
<dbReference type="GO" id="GO:0005773">
    <property type="term" value="C:vacuole"/>
    <property type="evidence" value="ECO:0007669"/>
    <property type="project" value="GOC"/>
</dbReference>
<dbReference type="PANTHER" id="PTHR28051">
    <property type="entry name" value="PROTEIN MTL1-RELATED"/>
    <property type="match status" value="1"/>
</dbReference>
<name>J8Q2F7_SACAR</name>
<dbReference type="HOGENOM" id="CLU_058084_1_0_1"/>
<organism evidence="1 2">
    <name type="scientific">Saccharomyces arboricola (strain H-6 / AS 2.3317 / CBS 10644)</name>
    <name type="common">Yeast</name>
    <dbReference type="NCBI Taxonomy" id="1160507"/>
    <lineage>
        <taxon>Eukaryota</taxon>
        <taxon>Fungi</taxon>
        <taxon>Dikarya</taxon>
        <taxon>Ascomycota</taxon>
        <taxon>Saccharomycotina</taxon>
        <taxon>Saccharomycetes</taxon>
        <taxon>Saccharomycetales</taxon>
        <taxon>Saccharomycetaceae</taxon>
        <taxon>Saccharomyces</taxon>
    </lineage>
</organism>
<reference evidence="1 2" key="1">
    <citation type="journal article" date="2013" name="BMC Genomics">
        <title>High quality de novo sequencing and assembly of the Saccharomyces arboricolus genome.</title>
        <authorList>
            <person name="Liti G."/>
            <person name="Nguyen Ba A.N."/>
            <person name="Blythe M."/>
            <person name="Mueller C.A."/>
            <person name="Bergstroem A."/>
            <person name="Cubillos F.A."/>
            <person name="Dafhnis-Calas F."/>
            <person name="Khoshraftar S."/>
            <person name="Malla S."/>
            <person name="Mehta N."/>
            <person name="Siow C.C."/>
            <person name="Warringer J."/>
            <person name="Moses A.M."/>
            <person name="Louis E.J."/>
            <person name="Nieduszynski C.A."/>
        </authorList>
    </citation>
    <scope>NUCLEOTIDE SEQUENCE [LARGE SCALE GENOMIC DNA]</scope>
    <source>
        <strain evidence="2">H-6 / AS 2.3317 / CBS 10644</strain>
    </source>
</reference>
<sequence>MTSLDDTIISYQNLMLLDNMTNYNRPAIDYFHHEFNNASLEMPASWKLLLKMRKHKLLRLPSCSSEDSLDYNMYLVRLHHCLWRRWSINQYDLQSSKSNPLSINWNKETDVTVLYGPDLTNIDSIEDKMWPAQDSNKRKEATNLKSALKKNVESWVGDEEEKASATVEDSNILSELEDISCASSVDSHTSSIFDQHSTCTKMSSVGEEDMENLDLEKKLQFPRKLKFNQAVTRREIDSKGAIHESLVNINDTHHPRRHRHRHHRHHQQTLHANPGIKETYSEFDKYSFGAMENEDIFHRNQVVF</sequence>
<gene>
    <name evidence="1" type="ORF">SU7_2089</name>
</gene>
<evidence type="ECO:0000313" key="1">
    <source>
        <dbReference type="EMBL" id="EJS42836.1"/>
    </source>
</evidence>
<dbReference type="GO" id="GO:0007039">
    <property type="term" value="P:protein catabolic process in the vacuole"/>
    <property type="evidence" value="ECO:0007669"/>
    <property type="project" value="TreeGrafter"/>
</dbReference>
<dbReference type="InterPro" id="IPR052292">
    <property type="entry name" value="Glucose_repression_reg"/>
</dbReference>
<dbReference type="GO" id="GO:0042149">
    <property type="term" value="P:cellular response to glucose starvation"/>
    <property type="evidence" value="ECO:0007669"/>
    <property type="project" value="TreeGrafter"/>
</dbReference>
<accession>J8Q2F7</accession>
<comment type="caution">
    <text evidence="1">The sequence shown here is derived from an EMBL/GenBank/DDBJ whole genome shotgun (WGS) entry which is preliminary data.</text>
</comment>
<dbReference type="OrthoDB" id="5563539at2759"/>
<proteinExistence type="predicted"/>
<evidence type="ECO:0000313" key="2">
    <source>
        <dbReference type="Proteomes" id="UP000006968"/>
    </source>
</evidence>
<protein>
    <submittedName>
        <fullName evidence="1">YKR075C</fullName>
    </submittedName>
</protein>
<keyword evidence="2" id="KW-1185">Reference proteome</keyword>
<dbReference type="EMBL" id="ALIE01000130">
    <property type="protein sequence ID" value="EJS42836.1"/>
    <property type="molecule type" value="Genomic_DNA"/>
</dbReference>
<dbReference type="Proteomes" id="UP000006968">
    <property type="component" value="Chromosome XI"/>
</dbReference>
<dbReference type="PANTHER" id="PTHR28051:SF1">
    <property type="entry name" value="PROTEIN MTL1-RELATED"/>
    <property type="match status" value="1"/>
</dbReference>